<comment type="similarity">
    <text evidence="5">Belongs to the KdsB family.</text>
</comment>
<keyword evidence="7" id="KW-1185">Reference proteome</keyword>
<dbReference type="Gene3D" id="3.90.550.10">
    <property type="entry name" value="Spore Coat Polysaccharide Biosynthesis Protein SpsA, Chain A"/>
    <property type="match status" value="1"/>
</dbReference>
<dbReference type="Pfam" id="PF02348">
    <property type="entry name" value="CTP_transf_3"/>
    <property type="match status" value="1"/>
</dbReference>
<dbReference type="AlphaFoldDB" id="A0A0M2URE5"/>
<keyword evidence="5" id="KW-0963">Cytoplasm</keyword>
<dbReference type="NCBIfam" id="NF003950">
    <property type="entry name" value="PRK05450.1-3"/>
    <property type="match status" value="1"/>
</dbReference>
<evidence type="ECO:0000256" key="2">
    <source>
        <dbReference type="ARBA" id="ARBA00022679"/>
    </source>
</evidence>
<comment type="function">
    <text evidence="5">Activates KDO (a required 8-carbon sugar) for incorporation into bacterial lipopolysaccharide in Gram-negative bacteria.</text>
</comment>
<reference evidence="6 7" key="1">
    <citation type="journal article" date="2013" name="BMC Microbiol.">
        <title>Identification of the type II cytochrome c maturation pathway in anammox bacteria by comparative genomics.</title>
        <authorList>
            <person name="Ferousi C."/>
            <person name="Speth D.R."/>
            <person name="Reimann J."/>
            <person name="Op den Camp H.J."/>
            <person name="Allen J.W."/>
            <person name="Keltjens J.T."/>
            <person name="Jetten M.S."/>
        </authorList>
    </citation>
    <scope>NUCLEOTIDE SEQUENCE [LARGE SCALE GENOMIC DNA]</scope>
    <source>
        <strain evidence="6">RU1</strain>
    </source>
</reference>
<evidence type="ECO:0000313" key="7">
    <source>
        <dbReference type="Proteomes" id="UP000034954"/>
    </source>
</evidence>
<dbReference type="InterPro" id="IPR029044">
    <property type="entry name" value="Nucleotide-diphossugar_trans"/>
</dbReference>
<dbReference type="FunFam" id="3.90.550.10:FF:000011">
    <property type="entry name" value="3-deoxy-manno-octulosonate cytidylyltransferase"/>
    <property type="match status" value="1"/>
</dbReference>
<evidence type="ECO:0000256" key="1">
    <source>
        <dbReference type="ARBA" id="ARBA00004370"/>
    </source>
</evidence>
<dbReference type="GO" id="GO:0016020">
    <property type="term" value="C:membrane"/>
    <property type="evidence" value="ECO:0007669"/>
    <property type="project" value="UniProtKB-SubCell"/>
</dbReference>
<accession>A0A0M2URE5</accession>
<evidence type="ECO:0000256" key="3">
    <source>
        <dbReference type="ARBA" id="ARBA00022695"/>
    </source>
</evidence>
<dbReference type="GO" id="GO:0033468">
    <property type="term" value="P:CMP-keto-3-deoxy-D-manno-octulosonic acid biosynthetic process"/>
    <property type="evidence" value="ECO:0007669"/>
    <property type="project" value="UniProtKB-UniRule"/>
</dbReference>
<organism evidence="6 7">
    <name type="scientific">Candidatus Brocadia fulgida</name>
    <dbReference type="NCBI Taxonomy" id="380242"/>
    <lineage>
        <taxon>Bacteria</taxon>
        <taxon>Pseudomonadati</taxon>
        <taxon>Planctomycetota</taxon>
        <taxon>Candidatus Brocadiia</taxon>
        <taxon>Candidatus Brocadiales</taxon>
        <taxon>Candidatus Brocadiaceae</taxon>
        <taxon>Candidatus Brocadia</taxon>
    </lineage>
</organism>
<dbReference type="HAMAP" id="MF_00057">
    <property type="entry name" value="KdsB"/>
    <property type="match status" value="1"/>
</dbReference>
<gene>
    <name evidence="5" type="primary">kdsB</name>
    <name evidence="6" type="ORF">BROFUL_03103</name>
</gene>
<keyword evidence="4 5" id="KW-0448">Lipopolysaccharide biosynthesis</keyword>
<dbReference type="EMBL" id="LAQJ01000286">
    <property type="protein sequence ID" value="KKO18205.1"/>
    <property type="molecule type" value="Genomic_DNA"/>
</dbReference>
<dbReference type="UniPathway" id="UPA00358">
    <property type="reaction ID" value="UER00476"/>
</dbReference>
<dbReference type="PANTHER" id="PTHR42866">
    <property type="entry name" value="3-DEOXY-MANNO-OCTULOSONATE CYTIDYLYLTRANSFERASE"/>
    <property type="match status" value="1"/>
</dbReference>
<dbReference type="CDD" id="cd02517">
    <property type="entry name" value="CMP-KDO-Synthetase"/>
    <property type="match status" value="1"/>
</dbReference>
<dbReference type="Proteomes" id="UP000034954">
    <property type="component" value="Unassembled WGS sequence"/>
</dbReference>
<dbReference type="EC" id="2.7.7.38" evidence="5"/>
<dbReference type="PANTHER" id="PTHR42866:SF2">
    <property type="entry name" value="3-DEOXY-MANNO-OCTULOSONATE CYTIDYLYLTRANSFERASE, MITOCHONDRIAL"/>
    <property type="match status" value="1"/>
</dbReference>
<dbReference type="PATRIC" id="fig|380242.3.peg.3832"/>
<comment type="pathway">
    <text evidence="5">Nucleotide-sugar biosynthesis; CMP-3-deoxy-D-manno-octulosonate biosynthesis; CMP-3-deoxy-D-manno-octulosonate from 3-deoxy-D-manno-octulosonate and CTP: step 1/1.</text>
</comment>
<evidence type="ECO:0000256" key="4">
    <source>
        <dbReference type="ARBA" id="ARBA00022985"/>
    </source>
</evidence>
<dbReference type="NCBIfam" id="TIGR00466">
    <property type="entry name" value="kdsB"/>
    <property type="match status" value="1"/>
</dbReference>
<dbReference type="GO" id="GO:0009103">
    <property type="term" value="P:lipopolysaccharide biosynthetic process"/>
    <property type="evidence" value="ECO:0007669"/>
    <property type="project" value="UniProtKB-UniRule"/>
</dbReference>
<comment type="catalytic activity">
    <reaction evidence="5">
        <text>3-deoxy-alpha-D-manno-oct-2-ulosonate + CTP = CMP-3-deoxy-beta-D-manno-octulosonate + diphosphate</text>
        <dbReference type="Rhea" id="RHEA:23448"/>
        <dbReference type="ChEBI" id="CHEBI:33019"/>
        <dbReference type="ChEBI" id="CHEBI:37563"/>
        <dbReference type="ChEBI" id="CHEBI:85986"/>
        <dbReference type="ChEBI" id="CHEBI:85987"/>
        <dbReference type="EC" id="2.7.7.38"/>
    </reaction>
</comment>
<proteinExistence type="inferred from homology"/>
<dbReference type="SUPFAM" id="SSF53448">
    <property type="entry name" value="Nucleotide-diphospho-sugar transferases"/>
    <property type="match status" value="1"/>
</dbReference>
<evidence type="ECO:0000256" key="5">
    <source>
        <dbReference type="HAMAP-Rule" id="MF_00057"/>
    </source>
</evidence>
<dbReference type="NCBIfam" id="NF009905">
    <property type="entry name" value="PRK13368.1"/>
    <property type="match status" value="1"/>
</dbReference>
<comment type="caution">
    <text evidence="6">The sequence shown here is derived from an EMBL/GenBank/DDBJ whole genome shotgun (WGS) entry which is preliminary data.</text>
</comment>
<dbReference type="GO" id="GO:0008690">
    <property type="term" value="F:3-deoxy-manno-octulosonate cytidylyltransferase activity"/>
    <property type="evidence" value="ECO:0007669"/>
    <property type="project" value="UniProtKB-UniRule"/>
</dbReference>
<comment type="subcellular location">
    <subcellularLocation>
        <location evidence="5">Cytoplasm</location>
    </subcellularLocation>
    <subcellularLocation>
        <location evidence="1">Membrane</location>
    </subcellularLocation>
</comment>
<sequence>MKAVVVIPARYASTRLPYKLILPEVKSVTGRYIIEHVYQNVKQARRIHQVIVATDNQHIYEIVRGFGGNVEMTSASHVSGTDRIAEVSGRLDADLIVNVQGDEPEMHASVVDQVIDSLVEDNVAVMATLAHVITDAAELSNPNVVKVVLDNYGYALYFSRSPIPCVRDSKDPFKEPGIRFLRHLGIYAYRRDFLLQYSKLPASPLEQAEKLEQLRALSNGYKIKVAITEYTSRGIDTREDLLAFLERYKLGKIQT</sequence>
<evidence type="ECO:0000313" key="6">
    <source>
        <dbReference type="EMBL" id="KKO18205.1"/>
    </source>
</evidence>
<dbReference type="InterPro" id="IPR003329">
    <property type="entry name" value="Cytidylyl_trans"/>
</dbReference>
<keyword evidence="2 5" id="KW-0808">Transferase</keyword>
<dbReference type="GO" id="GO:0005829">
    <property type="term" value="C:cytosol"/>
    <property type="evidence" value="ECO:0007669"/>
    <property type="project" value="TreeGrafter"/>
</dbReference>
<dbReference type="InterPro" id="IPR004528">
    <property type="entry name" value="KdsB"/>
</dbReference>
<name>A0A0M2URE5_9BACT</name>
<dbReference type="NCBIfam" id="NF003952">
    <property type="entry name" value="PRK05450.1-5"/>
    <property type="match status" value="1"/>
</dbReference>
<protein>
    <recommendedName>
        <fullName evidence="5">3-deoxy-manno-octulosonate cytidylyltransferase</fullName>
        <ecNumber evidence="5">2.7.7.38</ecNumber>
    </recommendedName>
    <alternativeName>
        <fullName evidence="5">CMP-2-keto-3-deoxyoctulosonic acid synthase</fullName>
        <shortName evidence="5">CKS</shortName>
        <shortName evidence="5">CMP-KDO synthase</shortName>
    </alternativeName>
</protein>
<keyword evidence="3 5" id="KW-0548">Nucleotidyltransferase</keyword>